<proteinExistence type="predicted"/>
<dbReference type="AlphaFoldDB" id="A0A1H0GAW8"/>
<organism evidence="1 2">
    <name type="scientific">Pseudomonas arsenicoxydans</name>
    <dbReference type="NCBI Taxonomy" id="702115"/>
    <lineage>
        <taxon>Bacteria</taxon>
        <taxon>Pseudomonadati</taxon>
        <taxon>Pseudomonadota</taxon>
        <taxon>Gammaproteobacteria</taxon>
        <taxon>Pseudomonadales</taxon>
        <taxon>Pseudomonadaceae</taxon>
        <taxon>Pseudomonas</taxon>
    </lineage>
</organism>
<evidence type="ECO:0000313" key="2">
    <source>
        <dbReference type="Proteomes" id="UP000198827"/>
    </source>
</evidence>
<evidence type="ECO:0000313" key="1">
    <source>
        <dbReference type="EMBL" id="SDO04037.1"/>
    </source>
</evidence>
<dbReference type="RefSeq" id="WP_090179696.1">
    <property type="nucleotide sequence ID" value="NZ_LT629705.1"/>
</dbReference>
<dbReference type="Proteomes" id="UP000198827">
    <property type="component" value="Chromosome I"/>
</dbReference>
<gene>
    <name evidence="1" type="ORF">SAMN04489798_1845</name>
</gene>
<dbReference type="OrthoDB" id="7032426at2"/>
<dbReference type="EMBL" id="LT629705">
    <property type="protein sequence ID" value="SDO04037.1"/>
    <property type="molecule type" value="Genomic_DNA"/>
</dbReference>
<name>A0A1H0GAW8_9PSED</name>
<accession>A0A1H0GAW8</accession>
<protein>
    <submittedName>
        <fullName evidence="1">Uncharacterized protein</fullName>
    </submittedName>
</protein>
<sequence length="188" mass="21176">MSSNRQKSFTATLGTRDTLLHFLNLLHAPRALVTYSFGSGGFFTGKRQQRDDSHFLGLRPEVPVNAKPRLLLYFRYTGSDYKLYIRTPGPYFGQCLSISDTGLVGAYPAAGATTFNLVDRRHNVLTLDNIKQDYPEIYIQAKGSGLLHKHKLHDSKYIYIGDRGGEPLLFNLIIQERNAPDLSIPNED</sequence>
<reference evidence="1 2" key="1">
    <citation type="submission" date="2016-10" db="EMBL/GenBank/DDBJ databases">
        <authorList>
            <person name="de Groot N.N."/>
        </authorList>
    </citation>
    <scope>NUCLEOTIDE SEQUENCE [LARGE SCALE GENOMIC DNA]</scope>
    <source>
        <strain evidence="1 2">CECT 7543</strain>
    </source>
</reference>